<keyword evidence="3 5" id="KW-1133">Transmembrane helix</keyword>
<evidence type="ECO:0000256" key="4">
    <source>
        <dbReference type="ARBA" id="ARBA00023136"/>
    </source>
</evidence>
<dbReference type="PANTHER" id="PTHR23112:SF43">
    <property type="entry name" value="CYCLIC AMP RECEPTOR-LIKE PROTEIN A"/>
    <property type="match status" value="1"/>
</dbReference>
<dbReference type="Gene3D" id="1.20.1070.10">
    <property type="entry name" value="Rhodopsin 7-helix transmembrane proteins"/>
    <property type="match status" value="1"/>
</dbReference>
<reference evidence="8" key="1">
    <citation type="journal article" date="2010" name="Nature">
        <title>The Amphimedon queenslandica genome and the evolution of animal complexity.</title>
        <authorList>
            <person name="Srivastava M."/>
            <person name="Simakov O."/>
            <person name="Chapman J."/>
            <person name="Fahey B."/>
            <person name="Gauthier M.E."/>
            <person name="Mitros T."/>
            <person name="Richards G.S."/>
            <person name="Conaco C."/>
            <person name="Dacre M."/>
            <person name="Hellsten U."/>
            <person name="Larroux C."/>
            <person name="Putnam N.H."/>
            <person name="Stanke M."/>
            <person name="Adamska M."/>
            <person name="Darling A."/>
            <person name="Degnan S.M."/>
            <person name="Oakley T.H."/>
            <person name="Plachetzki D.C."/>
            <person name="Zhai Y."/>
            <person name="Adamski M."/>
            <person name="Calcino A."/>
            <person name="Cummins S.F."/>
            <person name="Goodstein D.M."/>
            <person name="Harris C."/>
            <person name="Jackson D.J."/>
            <person name="Leys S.P."/>
            <person name="Shu S."/>
            <person name="Woodcroft B.J."/>
            <person name="Vervoort M."/>
            <person name="Kosik K.S."/>
            <person name="Manning G."/>
            <person name="Degnan B.M."/>
            <person name="Rokhsar D.S."/>
        </authorList>
    </citation>
    <scope>NUCLEOTIDE SEQUENCE [LARGE SCALE GENOMIC DNA]</scope>
</reference>
<dbReference type="InterPro" id="IPR017981">
    <property type="entry name" value="GPCR_2-like_7TM"/>
</dbReference>
<feature type="transmembrane region" description="Helical" evidence="5">
    <location>
        <begin position="264"/>
        <end position="288"/>
    </location>
</feature>
<dbReference type="PANTHER" id="PTHR23112">
    <property type="entry name" value="G PROTEIN-COUPLED RECEPTOR 157-RELATED"/>
    <property type="match status" value="1"/>
</dbReference>
<dbReference type="GO" id="GO:0004930">
    <property type="term" value="F:G protein-coupled receptor activity"/>
    <property type="evidence" value="ECO:0007669"/>
    <property type="project" value="TreeGrafter"/>
</dbReference>
<protein>
    <recommendedName>
        <fullName evidence="6">G-protein coupled receptors family 2 profile 2 domain-containing protein</fullName>
    </recommendedName>
</protein>
<dbReference type="PROSITE" id="PS50261">
    <property type="entry name" value="G_PROTEIN_RECEP_F2_4"/>
    <property type="match status" value="1"/>
</dbReference>
<feature type="transmembrane region" description="Helical" evidence="5">
    <location>
        <begin position="127"/>
        <end position="146"/>
    </location>
</feature>
<keyword evidence="4 5" id="KW-0472">Membrane</keyword>
<dbReference type="eggNOG" id="ENOG502QTGV">
    <property type="taxonomic scope" value="Eukaryota"/>
</dbReference>
<evidence type="ECO:0000313" key="7">
    <source>
        <dbReference type="EnsemblMetazoa" id="Aqu2.1.29673_001"/>
    </source>
</evidence>
<reference evidence="7" key="2">
    <citation type="submission" date="2017-05" db="UniProtKB">
        <authorList>
            <consortium name="EnsemblMetazoa"/>
        </authorList>
    </citation>
    <scope>IDENTIFICATION</scope>
</reference>
<evidence type="ECO:0000256" key="1">
    <source>
        <dbReference type="ARBA" id="ARBA00004141"/>
    </source>
</evidence>
<feature type="transmembrane region" description="Helical" evidence="5">
    <location>
        <begin position="55"/>
        <end position="74"/>
    </location>
</feature>
<organism evidence="7">
    <name type="scientific">Amphimedon queenslandica</name>
    <name type="common">Sponge</name>
    <dbReference type="NCBI Taxonomy" id="400682"/>
    <lineage>
        <taxon>Eukaryota</taxon>
        <taxon>Metazoa</taxon>
        <taxon>Porifera</taxon>
        <taxon>Demospongiae</taxon>
        <taxon>Heteroscleromorpha</taxon>
        <taxon>Haplosclerida</taxon>
        <taxon>Niphatidae</taxon>
        <taxon>Amphimedon</taxon>
    </lineage>
</organism>
<dbReference type="Proteomes" id="UP000007879">
    <property type="component" value="Unassembled WGS sequence"/>
</dbReference>
<evidence type="ECO:0000259" key="6">
    <source>
        <dbReference type="PROSITE" id="PS50261"/>
    </source>
</evidence>
<proteinExistence type="predicted"/>
<keyword evidence="2 5" id="KW-0812">Transmembrane</keyword>
<feature type="transmembrane region" description="Helical" evidence="5">
    <location>
        <begin position="94"/>
        <end position="115"/>
    </location>
</feature>
<dbReference type="AlphaFoldDB" id="A0A1X7UPI9"/>
<dbReference type="GO" id="GO:0005886">
    <property type="term" value="C:plasma membrane"/>
    <property type="evidence" value="ECO:0007669"/>
    <property type="project" value="TreeGrafter"/>
</dbReference>
<feature type="domain" description="G-protein coupled receptors family 2 profile 2" evidence="6">
    <location>
        <begin position="19"/>
        <end position="290"/>
    </location>
</feature>
<name>A0A1X7UPI9_AMPQE</name>
<evidence type="ECO:0000256" key="5">
    <source>
        <dbReference type="SAM" id="Phobius"/>
    </source>
</evidence>
<evidence type="ECO:0000256" key="2">
    <source>
        <dbReference type="ARBA" id="ARBA00022692"/>
    </source>
</evidence>
<accession>A0A1X7UPI9</accession>
<evidence type="ECO:0000256" key="3">
    <source>
        <dbReference type="ARBA" id="ARBA00022989"/>
    </source>
</evidence>
<dbReference type="GO" id="GO:0007189">
    <property type="term" value="P:adenylate cyclase-activating G protein-coupled receptor signaling pathway"/>
    <property type="evidence" value="ECO:0007669"/>
    <property type="project" value="TreeGrafter"/>
</dbReference>
<gene>
    <name evidence="7" type="primary">109582643</name>
</gene>
<keyword evidence="8" id="KW-1185">Reference proteome</keyword>
<comment type="subcellular location">
    <subcellularLocation>
        <location evidence="1">Membrane</location>
        <topology evidence="1">Multi-pass membrane protein</topology>
    </subcellularLocation>
</comment>
<feature type="transmembrane region" description="Helical" evidence="5">
    <location>
        <begin position="20"/>
        <end position="43"/>
    </location>
</feature>
<dbReference type="GO" id="GO:0007166">
    <property type="term" value="P:cell surface receptor signaling pathway"/>
    <property type="evidence" value="ECO:0007669"/>
    <property type="project" value="InterPro"/>
</dbReference>
<sequence length="366" mass="42389">MEESTNLTCHLTDTQYKVLIGIRSSIAIISFLACLFVIGHIVLFKKYLFRYQRMILYLDIVLILYTVIEAINSFSYDLAAHLLTYCKILGFLELYISLSVVVAITCFTIDIFLKVSCQVNTDTKHEVVYILLMFLSPILVTWIPFYTQSYGFAGAWCWIKTFQDKSCTRDSTAVALQFLLYYIPLFILYPILFLLLLITLCRLYRQRYNYTAQVDPHAPQRRTALRKEIKLLLPYPFIILLTKLVPLFTRVYRIYAADTDTQGAFALWIVDAFFISITGAVIAVSFSFNPGVREQLKWAQIRAACRELICWHRHRVREYTAAEVVRSDSRSLSFTLSGSINTENVSPLLTEFENEELSTAYRELED</sequence>
<feature type="transmembrane region" description="Helical" evidence="5">
    <location>
        <begin position="179"/>
        <end position="200"/>
    </location>
</feature>
<dbReference type="EnsemblMetazoa" id="XM_019997483.1">
    <property type="protein sequence ID" value="XP_019853042.1"/>
    <property type="gene ID" value="LOC109582643"/>
</dbReference>
<dbReference type="OrthoDB" id="100006at2759"/>
<dbReference type="EnsemblMetazoa" id="Aqu2.1.29673_001">
    <property type="protein sequence ID" value="Aqu2.1.29673_001"/>
    <property type="gene ID" value="Aqu2.1.29673"/>
</dbReference>
<evidence type="ECO:0000313" key="8">
    <source>
        <dbReference type="Proteomes" id="UP000007879"/>
    </source>
</evidence>
<dbReference type="KEGG" id="aqu:109582643"/>
<feature type="transmembrane region" description="Helical" evidence="5">
    <location>
        <begin position="231"/>
        <end position="252"/>
    </location>
</feature>
<dbReference type="InParanoid" id="A0A1X7UPI9"/>